<dbReference type="AlphaFoldDB" id="A0A5C9T435"/>
<dbReference type="Proteomes" id="UP000323583">
    <property type="component" value="Unassembled WGS sequence"/>
</dbReference>
<feature type="transmembrane region" description="Helical" evidence="1">
    <location>
        <begin position="29"/>
        <end position="48"/>
    </location>
</feature>
<organism evidence="2 3">
    <name type="scientific">Vibrio cholerae</name>
    <dbReference type="NCBI Taxonomy" id="666"/>
    <lineage>
        <taxon>Bacteria</taxon>
        <taxon>Pseudomonadati</taxon>
        <taxon>Pseudomonadota</taxon>
        <taxon>Gammaproteobacteria</taxon>
        <taxon>Vibrionales</taxon>
        <taxon>Vibrionaceae</taxon>
        <taxon>Vibrio</taxon>
    </lineage>
</organism>
<accession>A0A5C9T435</accession>
<gene>
    <name evidence="2" type="ORF">FXE67_02060</name>
</gene>
<evidence type="ECO:0000313" key="2">
    <source>
        <dbReference type="EMBL" id="TXY94128.1"/>
    </source>
</evidence>
<evidence type="ECO:0000256" key="1">
    <source>
        <dbReference type="SAM" id="Phobius"/>
    </source>
</evidence>
<evidence type="ECO:0000313" key="3">
    <source>
        <dbReference type="Proteomes" id="UP000323583"/>
    </source>
</evidence>
<proteinExistence type="predicted"/>
<keyword evidence="1" id="KW-1133">Transmembrane helix</keyword>
<protein>
    <submittedName>
        <fullName evidence="2">Uncharacterized protein</fullName>
    </submittedName>
</protein>
<dbReference type="EMBL" id="VSGZ01000007">
    <property type="protein sequence ID" value="TXY94128.1"/>
    <property type="molecule type" value="Genomic_DNA"/>
</dbReference>
<dbReference type="RefSeq" id="WP_080478839.1">
    <property type="nucleotide sequence ID" value="NZ_JBFNBV010000003.1"/>
</dbReference>
<name>A0A5C9T435_VIBCL</name>
<reference evidence="2 3" key="1">
    <citation type="submission" date="2019-06" db="EMBL/GenBank/DDBJ databases">
        <title>Vibrio cholerae phylogeny based on whole-genome sequencing reveals genetic diversity and population strucutre.</title>
        <authorList>
            <person name="Zhiqiu Y."/>
            <person name="Bin L."/>
            <person name="Lingyan J."/>
        </authorList>
    </citation>
    <scope>NUCLEOTIDE SEQUENCE [LARGE SCALE GENOMIC DNA]</scope>
    <source>
        <strain evidence="2 3">N2768</strain>
    </source>
</reference>
<keyword evidence="1" id="KW-0472">Membrane</keyword>
<comment type="caution">
    <text evidence="2">The sequence shown here is derived from an EMBL/GenBank/DDBJ whole genome shotgun (WGS) entry which is preliminary data.</text>
</comment>
<sequence length="113" mass="12590">MKKILTMVFLCIVTFTSEARYTANFSGLITGVLIYPGSTLILISIEGMPKNHPKCKTLDYMAVDPDISSESRELVISRLLTAYATKERVNIGYDKESNSDSCVGERLRVHRVG</sequence>
<keyword evidence="1" id="KW-0812">Transmembrane</keyword>